<dbReference type="Proteomes" id="UP000676169">
    <property type="component" value="Chromosome"/>
</dbReference>
<keyword evidence="2" id="KW-1133">Transmembrane helix</keyword>
<protein>
    <submittedName>
        <fullName evidence="3">Uncharacterized protein</fullName>
    </submittedName>
</protein>
<evidence type="ECO:0000313" key="4">
    <source>
        <dbReference type="Proteomes" id="UP000676169"/>
    </source>
</evidence>
<sequence length="143" mass="15607">MDDLGVILILLAHLVVLVWMQIRIERDLGEALGHRRGWGWPGFGRGAVGALAAINRGRAIRVEVCPLCHRRKVAGVARCFCGAPYVDAADPAIVVELRKRCAAAQQARRERSVTKRMAHVIPRSPDAPLATASPQLSSRTQSK</sequence>
<evidence type="ECO:0000313" key="3">
    <source>
        <dbReference type="EMBL" id="QUE52211.1"/>
    </source>
</evidence>
<feature type="transmembrane region" description="Helical" evidence="2">
    <location>
        <begin position="6"/>
        <end position="22"/>
    </location>
</feature>
<dbReference type="EMBL" id="CP073100">
    <property type="protein sequence ID" value="QUE52211.1"/>
    <property type="molecule type" value="Genomic_DNA"/>
</dbReference>
<feature type="region of interest" description="Disordered" evidence="1">
    <location>
        <begin position="120"/>
        <end position="143"/>
    </location>
</feature>
<gene>
    <name evidence="3" type="ORF">KBB96_04800</name>
</gene>
<feature type="compositionally biased region" description="Polar residues" evidence="1">
    <location>
        <begin position="132"/>
        <end position="143"/>
    </location>
</feature>
<evidence type="ECO:0000256" key="2">
    <source>
        <dbReference type="SAM" id="Phobius"/>
    </source>
</evidence>
<organism evidence="3 4">
    <name type="scientific">Luteolibacter ambystomatis</name>
    <dbReference type="NCBI Taxonomy" id="2824561"/>
    <lineage>
        <taxon>Bacteria</taxon>
        <taxon>Pseudomonadati</taxon>
        <taxon>Verrucomicrobiota</taxon>
        <taxon>Verrucomicrobiia</taxon>
        <taxon>Verrucomicrobiales</taxon>
        <taxon>Verrucomicrobiaceae</taxon>
        <taxon>Luteolibacter</taxon>
    </lineage>
</organism>
<reference evidence="3" key="1">
    <citation type="submission" date="2021-04" db="EMBL/GenBank/DDBJ databases">
        <title>Luteolibacter sp. 32A isolated from the skin of an Anderson's salamander (Ambystoma andersonii).</title>
        <authorList>
            <person name="Spergser J."/>
            <person name="Busse H.-J."/>
        </authorList>
    </citation>
    <scope>NUCLEOTIDE SEQUENCE</scope>
    <source>
        <strain evidence="3">32A</strain>
    </source>
</reference>
<dbReference type="KEGG" id="lamb:KBB96_04800"/>
<keyword evidence="4" id="KW-1185">Reference proteome</keyword>
<proteinExistence type="predicted"/>
<accession>A0A975PGF7</accession>
<keyword evidence="2" id="KW-0472">Membrane</keyword>
<name>A0A975PGF7_9BACT</name>
<dbReference type="AlphaFoldDB" id="A0A975PGF7"/>
<evidence type="ECO:0000256" key="1">
    <source>
        <dbReference type="SAM" id="MobiDB-lite"/>
    </source>
</evidence>
<dbReference type="RefSeq" id="WP_211632918.1">
    <property type="nucleotide sequence ID" value="NZ_CP073100.1"/>
</dbReference>
<keyword evidence="2" id="KW-0812">Transmembrane</keyword>